<organism evidence="2 3">
    <name type="scientific">Synaphobranchus kaupii</name>
    <name type="common">Kaup's arrowtooth eel</name>
    <dbReference type="NCBI Taxonomy" id="118154"/>
    <lineage>
        <taxon>Eukaryota</taxon>
        <taxon>Metazoa</taxon>
        <taxon>Chordata</taxon>
        <taxon>Craniata</taxon>
        <taxon>Vertebrata</taxon>
        <taxon>Euteleostomi</taxon>
        <taxon>Actinopterygii</taxon>
        <taxon>Neopterygii</taxon>
        <taxon>Teleostei</taxon>
        <taxon>Anguilliformes</taxon>
        <taxon>Synaphobranchidae</taxon>
        <taxon>Synaphobranchus</taxon>
    </lineage>
</organism>
<feature type="region of interest" description="Disordered" evidence="1">
    <location>
        <begin position="66"/>
        <end position="109"/>
    </location>
</feature>
<evidence type="ECO:0000256" key="1">
    <source>
        <dbReference type="SAM" id="MobiDB-lite"/>
    </source>
</evidence>
<evidence type="ECO:0000313" key="3">
    <source>
        <dbReference type="Proteomes" id="UP001152622"/>
    </source>
</evidence>
<reference evidence="2" key="1">
    <citation type="journal article" date="2023" name="Science">
        <title>Genome structures resolve the early diversification of teleost fishes.</title>
        <authorList>
            <person name="Parey E."/>
            <person name="Louis A."/>
            <person name="Montfort J."/>
            <person name="Bouchez O."/>
            <person name="Roques C."/>
            <person name="Iampietro C."/>
            <person name="Lluch J."/>
            <person name="Castinel A."/>
            <person name="Donnadieu C."/>
            <person name="Desvignes T."/>
            <person name="Floi Bucao C."/>
            <person name="Jouanno E."/>
            <person name="Wen M."/>
            <person name="Mejri S."/>
            <person name="Dirks R."/>
            <person name="Jansen H."/>
            <person name="Henkel C."/>
            <person name="Chen W.J."/>
            <person name="Zahm M."/>
            <person name="Cabau C."/>
            <person name="Klopp C."/>
            <person name="Thompson A.W."/>
            <person name="Robinson-Rechavi M."/>
            <person name="Braasch I."/>
            <person name="Lecointre G."/>
            <person name="Bobe J."/>
            <person name="Postlethwait J.H."/>
            <person name="Berthelot C."/>
            <person name="Roest Crollius H."/>
            <person name="Guiguen Y."/>
        </authorList>
    </citation>
    <scope>NUCLEOTIDE SEQUENCE</scope>
    <source>
        <strain evidence="2">WJC10195</strain>
    </source>
</reference>
<feature type="compositionally biased region" description="Polar residues" evidence="1">
    <location>
        <begin position="69"/>
        <end position="92"/>
    </location>
</feature>
<keyword evidence="3" id="KW-1185">Reference proteome</keyword>
<dbReference type="EMBL" id="JAINUF010000005">
    <property type="protein sequence ID" value="KAJ8358616.1"/>
    <property type="molecule type" value="Genomic_DNA"/>
</dbReference>
<evidence type="ECO:0000313" key="2">
    <source>
        <dbReference type="EMBL" id="KAJ8358616.1"/>
    </source>
</evidence>
<sequence>MDLLEDPSYDSSPSIKEVWTALRPTQNALLQNRGAGYKLSRLVPNAQDAGERVTATHRLLIAMAPNHGKAQSTVRPNTVSLPAGTTDQNSGVRNLEESRRQSAGRAARVCADARRRVARAPATPGRMYR</sequence>
<proteinExistence type="predicted"/>
<accession>A0A9Q1FGT0</accession>
<comment type="caution">
    <text evidence="2">The sequence shown here is derived from an EMBL/GenBank/DDBJ whole genome shotgun (WGS) entry which is preliminary data.</text>
</comment>
<protein>
    <submittedName>
        <fullName evidence="2">Uncharacterized protein</fullName>
    </submittedName>
</protein>
<gene>
    <name evidence="2" type="ORF">SKAU_G00151410</name>
</gene>
<dbReference type="Proteomes" id="UP001152622">
    <property type="component" value="Chromosome 5"/>
</dbReference>
<dbReference type="AlphaFoldDB" id="A0A9Q1FGT0"/>
<name>A0A9Q1FGT0_SYNKA</name>